<organism evidence="3">
    <name type="scientific">Ureaplasma parvum</name>
    <name type="common">Ureaplasma urealyticum biotype 1</name>
    <dbReference type="NCBI Taxonomy" id="134821"/>
    <lineage>
        <taxon>Bacteria</taxon>
        <taxon>Bacillati</taxon>
        <taxon>Mycoplasmatota</taxon>
        <taxon>Mycoplasmoidales</taxon>
        <taxon>Mycoplasmoidaceae</taxon>
        <taxon>Ureaplasma</taxon>
    </lineage>
</organism>
<evidence type="ECO:0000313" key="3">
    <source>
        <dbReference type="EMBL" id="ABG37034.1"/>
    </source>
</evidence>
<sequence>MEKIVSFIANLINTQKQFIKDLKELKNHKDIMVKDDEKLNNMLNNMIDETIKNYHIALKNIIKILNVHLSCILYNHNLKYGVKDEKLIQQFIKKKAS</sequence>
<reference evidence="3" key="2">
    <citation type="journal article" date="2007" name="Res. Microbiol.">
        <title>Comparative genome analysis of Ureaplasma parvum clinical isolates.</title>
        <authorList>
            <person name="Momynaliev K."/>
            <person name="Klubin A."/>
            <person name="Chelysheva V."/>
            <person name="Selezneva O."/>
            <person name="Akopian T."/>
            <person name="Govorun V."/>
        </authorList>
    </citation>
    <scope>NUCLEOTIDE SEQUENCE</scope>
    <source>
        <strain evidence="1">1</strain>
        <strain evidence="2">122</strain>
        <strain evidence="3">14</strain>
    </source>
</reference>
<reference evidence="3" key="1">
    <citation type="submission" date="2006-05" db="EMBL/GenBank/DDBJ databases">
        <authorList>
            <person name="Momynaliev K.T."/>
            <person name="Klubin A.V."/>
            <person name="Chelysheva V.V."/>
            <person name="Selezneva O.V."/>
            <person name="Ladygina V.G."/>
            <person name="Akopian T.A."/>
            <person name="Govorun V.M."/>
        </authorList>
    </citation>
    <scope>NUCLEOTIDE SEQUENCE</scope>
    <source>
        <strain evidence="1">1</strain>
        <strain evidence="2">122</strain>
        <strain evidence="3">14</strain>
    </source>
</reference>
<protein>
    <submittedName>
        <fullName evidence="3">Uncharacterized protein</fullName>
    </submittedName>
</protein>
<dbReference type="EMBL" id="DQ648040">
    <property type="protein sequence ID" value="ABG37034.1"/>
    <property type="molecule type" value="Genomic_DNA"/>
</dbReference>
<dbReference type="EMBL" id="DQ648038">
    <property type="protein sequence ID" value="ABG37032.1"/>
    <property type="molecule type" value="Genomic_DNA"/>
</dbReference>
<dbReference type="AlphaFoldDB" id="Q0ZAT6"/>
<dbReference type="EMBL" id="DQ648037">
    <property type="protein sequence ID" value="ABG37031.1"/>
    <property type="molecule type" value="Genomic_DNA"/>
</dbReference>
<evidence type="ECO:0000313" key="1">
    <source>
        <dbReference type="EMBL" id="ABG37031.1"/>
    </source>
</evidence>
<name>Q0ZAT6_UREPR</name>
<evidence type="ECO:0000313" key="2">
    <source>
        <dbReference type="EMBL" id="ABG37032.1"/>
    </source>
</evidence>
<proteinExistence type="predicted"/>
<accession>Q0ZAT6</accession>
<dbReference type="RefSeq" id="WP_316711798.1">
    <property type="nucleotide sequence ID" value="NZ_JAWFQW010000007.1"/>
</dbReference>